<evidence type="ECO:0000313" key="3">
    <source>
        <dbReference type="Proteomes" id="UP001300745"/>
    </source>
</evidence>
<keyword evidence="1" id="KW-1133">Transmembrane helix</keyword>
<feature type="transmembrane region" description="Helical" evidence="1">
    <location>
        <begin position="55"/>
        <end position="74"/>
    </location>
</feature>
<dbReference type="Proteomes" id="UP001300745">
    <property type="component" value="Unassembled WGS sequence"/>
</dbReference>
<feature type="transmembrane region" description="Helical" evidence="1">
    <location>
        <begin position="22"/>
        <end position="43"/>
    </location>
</feature>
<dbReference type="EMBL" id="JAPJDO010000076">
    <property type="protein sequence ID" value="MCX2941384.1"/>
    <property type="molecule type" value="Genomic_DNA"/>
</dbReference>
<sequence length="130" mass="14143">MYELVATFVVAGGSQVQRGNNLLMWLAFGAIAIGVIGSTRAPFKSRTMSPDSIERWFYWTGCVVACVLVFVSQWPNVSRGLFGGVGGGIALVAIAFLRTNHLKIGGRIYAAFDIFRHPDRPPALAPEDEQ</sequence>
<organism evidence="2 3">
    <name type="scientific">Mycobacterium pinniadriaticum</name>
    <dbReference type="NCBI Taxonomy" id="2994102"/>
    <lineage>
        <taxon>Bacteria</taxon>
        <taxon>Bacillati</taxon>
        <taxon>Actinomycetota</taxon>
        <taxon>Actinomycetes</taxon>
        <taxon>Mycobacteriales</taxon>
        <taxon>Mycobacteriaceae</taxon>
        <taxon>Mycobacterium</taxon>
    </lineage>
</organism>
<accession>A0ABT3SPD0</accession>
<keyword evidence="3" id="KW-1185">Reference proteome</keyword>
<reference evidence="2 3" key="1">
    <citation type="submission" date="2022-11" db="EMBL/GenBank/DDBJ databases">
        <title>Mycobacterium sp. nov.</title>
        <authorList>
            <person name="Papic B."/>
            <person name="Spicic S."/>
            <person name="Duvnjak S."/>
        </authorList>
    </citation>
    <scope>NUCLEOTIDE SEQUENCE [LARGE SCALE GENOMIC DNA]</scope>
    <source>
        <strain evidence="2 3">CVI_P4</strain>
    </source>
</reference>
<evidence type="ECO:0000313" key="2">
    <source>
        <dbReference type="EMBL" id="MCX2941384.1"/>
    </source>
</evidence>
<evidence type="ECO:0000256" key="1">
    <source>
        <dbReference type="SAM" id="Phobius"/>
    </source>
</evidence>
<gene>
    <name evidence="2" type="ORF">ORI27_32375</name>
</gene>
<protein>
    <submittedName>
        <fullName evidence="2">Uncharacterized protein</fullName>
    </submittedName>
</protein>
<keyword evidence="1" id="KW-0472">Membrane</keyword>
<proteinExistence type="predicted"/>
<comment type="caution">
    <text evidence="2">The sequence shown here is derived from an EMBL/GenBank/DDBJ whole genome shotgun (WGS) entry which is preliminary data.</text>
</comment>
<name>A0ABT3SPD0_9MYCO</name>
<dbReference type="RefSeq" id="WP_266001326.1">
    <property type="nucleotide sequence ID" value="NZ_JAPJDN010000076.1"/>
</dbReference>
<feature type="transmembrane region" description="Helical" evidence="1">
    <location>
        <begin position="80"/>
        <end position="97"/>
    </location>
</feature>
<keyword evidence="1" id="KW-0812">Transmembrane</keyword>